<keyword evidence="2" id="KW-1185">Reference proteome</keyword>
<organism evidence="1 2">
    <name type="scientific">Linnemannia elongata AG-77</name>
    <dbReference type="NCBI Taxonomy" id="1314771"/>
    <lineage>
        <taxon>Eukaryota</taxon>
        <taxon>Fungi</taxon>
        <taxon>Fungi incertae sedis</taxon>
        <taxon>Mucoromycota</taxon>
        <taxon>Mortierellomycotina</taxon>
        <taxon>Mortierellomycetes</taxon>
        <taxon>Mortierellales</taxon>
        <taxon>Mortierellaceae</taxon>
        <taxon>Linnemannia</taxon>
    </lineage>
</organism>
<reference evidence="1 2" key="1">
    <citation type="submission" date="2016-05" db="EMBL/GenBank/DDBJ databases">
        <title>Genome sequencing reveals origins of a unique bacterial endosymbiosis in the earliest lineages of terrestrial Fungi.</title>
        <authorList>
            <consortium name="DOE Joint Genome Institute"/>
            <person name="Uehling J."/>
            <person name="Gryganskyi A."/>
            <person name="Hameed K."/>
            <person name="Tschaplinski T."/>
            <person name="Misztal P."/>
            <person name="Wu S."/>
            <person name="Desiro A."/>
            <person name="Vande Pol N."/>
            <person name="Du Z.-Y."/>
            <person name="Zienkiewicz A."/>
            <person name="Zienkiewicz K."/>
            <person name="Morin E."/>
            <person name="Tisserant E."/>
            <person name="Splivallo R."/>
            <person name="Hainaut M."/>
            <person name="Henrissat B."/>
            <person name="Ohm R."/>
            <person name="Kuo A."/>
            <person name="Yan J."/>
            <person name="Lipzen A."/>
            <person name="Nolan M."/>
            <person name="Labutti K."/>
            <person name="Barry K."/>
            <person name="Goldstein A."/>
            <person name="Labbe J."/>
            <person name="Schadt C."/>
            <person name="Tuskan G."/>
            <person name="Grigoriev I."/>
            <person name="Martin F."/>
            <person name="Vilgalys R."/>
            <person name="Bonito G."/>
        </authorList>
    </citation>
    <scope>NUCLEOTIDE SEQUENCE [LARGE SCALE GENOMIC DNA]</scope>
    <source>
        <strain evidence="1 2">AG-77</strain>
    </source>
</reference>
<evidence type="ECO:0000313" key="2">
    <source>
        <dbReference type="Proteomes" id="UP000078512"/>
    </source>
</evidence>
<name>A0A197JQV2_9FUNG</name>
<dbReference type="OrthoDB" id="2436042at2759"/>
<dbReference type="AlphaFoldDB" id="A0A197JQV2"/>
<proteinExistence type="predicted"/>
<dbReference type="EMBL" id="KV442056">
    <property type="protein sequence ID" value="OAQ27560.1"/>
    <property type="molecule type" value="Genomic_DNA"/>
</dbReference>
<accession>A0A197JQV2</accession>
<gene>
    <name evidence="1" type="ORF">K457DRAFT_139483</name>
</gene>
<protein>
    <recommendedName>
        <fullName evidence="3">F-box domain-containing protein</fullName>
    </recommendedName>
</protein>
<dbReference type="Gene3D" id="3.80.10.10">
    <property type="entry name" value="Ribonuclease Inhibitor"/>
    <property type="match status" value="1"/>
</dbReference>
<dbReference type="CDD" id="cd09917">
    <property type="entry name" value="F-box_SF"/>
    <property type="match status" value="1"/>
</dbReference>
<evidence type="ECO:0000313" key="1">
    <source>
        <dbReference type="EMBL" id="OAQ27560.1"/>
    </source>
</evidence>
<dbReference type="InterPro" id="IPR032675">
    <property type="entry name" value="LRR_dom_sf"/>
</dbReference>
<sequence length="600" mass="68554">MKPALDRLKEMPELIFMVASHLGPKDLHSLRLTCNQVHDICQPLFYRKLWLHGYWNEPNLLEIAKHASFIHTLKVESLTFAAYYSCMFDISQGASISPSSASPAATSLSLQRANPLQLASIISRAMLEALGDLHCFPAQFLYSICPSPRLTVLSLDLVMLNTEFELNFLAKVLSSIGTLRSLTVSYSTDILTAEDVLKTLVYGCPDNLEFFSLFYDLIEEPEDYEDEELYEEDAELEETVLTLLGPVMERQEPLRRLTEWRLNVNGGNIDRDTFFSLLKFLPELTSMDVPSIGSSDGGNWEVVDRVAKACPKLTGLSKHHIFKDFGGTMMIAFLQYMPANTVEAVQISEFDEWDLLDEGLTVQKESVKSIVLDECAEISVSTISWIFSWCSALEVFRFTTKRESTFSLPLHDLVSQEWASNKFRELKLSVLLREDQEQPDEEDLVFSDPMPRWTIGLERLYRQIGALTQLRILDLRVVVDKTSRGSDGFLITYKDRTFPGFLTLEDRTAGRLGWLQLLGGLRNLEELCGSFNLDAMLEGFEFRQEEADWIVEHWPKLRFIEFYVYRKGHCITLPPPVQSMIERLPGLIVAKTYTDIYFDP</sequence>
<evidence type="ECO:0008006" key="3">
    <source>
        <dbReference type="Google" id="ProtNLM"/>
    </source>
</evidence>
<dbReference type="Proteomes" id="UP000078512">
    <property type="component" value="Unassembled WGS sequence"/>
</dbReference>